<dbReference type="RefSeq" id="WP_152791427.1">
    <property type="nucleotide sequence ID" value="NZ_BAABEQ010000142.1"/>
</dbReference>
<name>A0A5N8WGB6_9ACTN</name>
<keyword evidence="2" id="KW-1185">Reference proteome</keyword>
<gene>
    <name evidence="1" type="ORF">FNH04_41595</name>
</gene>
<sequence>MPSTASRSRAVRTSLFVLGLALVVAVAALVMTERSQDSPSTPAGSAVSLAEVRKRPPIYRFLYDWTPSARQIAVAQGRLITTCMAGHGFTYTPPPVATVEEGAQWPTPFGLETLDVPGTDTAETLPPEEPKGEAYTRALFGDPDDRIRAKSESFTVSRPATGCQAEAEERLLGDERLRWLRLRLRLGDGEREAFDMLEKAPGFRAAQARWRTCMKETGFDEKDPLRFLNSLPADTDIRTHRAARADVRCKADTDYLVAAYSELAAAQEKWLDEHPDVRAGWTELRKRQEAEAHRVLAE</sequence>
<comment type="caution">
    <text evidence="1">The sequence shown here is derived from an EMBL/GenBank/DDBJ whole genome shotgun (WGS) entry which is preliminary data.</text>
</comment>
<dbReference type="EMBL" id="VJZE01000593">
    <property type="protein sequence ID" value="MPY46172.1"/>
    <property type="molecule type" value="Genomic_DNA"/>
</dbReference>
<protein>
    <submittedName>
        <fullName evidence="1">Uncharacterized protein</fullName>
    </submittedName>
</protein>
<organism evidence="1 2">
    <name type="scientific">Streptomyces phyllanthi</name>
    <dbReference type="NCBI Taxonomy" id="1803180"/>
    <lineage>
        <taxon>Bacteria</taxon>
        <taxon>Bacillati</taxon>
        <taxon>Actinomycetota</taxon>
        <taxon>Actinomycetes</taxon>
        <taxon>Kitasatosporales</taxon>
        <taxon>Streptomycetaceae</taxon>
        <taxon>Streptomyces</taxon>
    </lineage>
</organism>
<reference evidence="1 2" key="1">
    <citation type="submission" date="2019-07" db="EMBL/GenBank/DDBJ databases">
        <title>New species of Amycolatopsis and Streptomyces.</title>
        <authorList>
            <person name="Duangmal K."/>
            <person name="Teo W.F.A."/>
            <person name="Lipun K."/>
        </authorList>
    </citation>
    <scope>NUCLEOTIDE SEQUENCE [LARGE SCALE GENOMIC DNA]</scope>
    <source>
        <strain evidence="1 2">TISTR 2346</strain>
    </source>
</reference>
<dbReference type="OrthoDB" id="4083856at2"/>
<proteinExistence type="predicted"/>
<accession>A0A5N8WGB6</accession>
<evidence type="ECO:0000313" key="2">
    <source>
        <dbReference type="Proteomes" id="UP000326979"/>
    </source>
</evidence>
<dbReference type="Proteomes" id="UP000326979">
    <property type="component" value="Unassembled WGS sequence"/>
</dbReference>
<evidence type="ECO:0000313" key="1">
    <source>
        <dbReference type="EMBL" id="MPY46172.1"/>
    </source>
</evidence>
<dbReference type="AlphaFoldDB" id="A0A5N8WGB6"/>